<organism evidence="1">
    <name type="scientific">Utricularia reniformis</name>
    <dbReference type="NCBI Taxonomy" id="192314"/>
    <lineage>
        <taxon>Eukaryota</taxon>
        <taxon>Viridiplantae</taxon>
        <taxon>Streptophyta</taxon>
        <taxon>Embryophyta</taxon>
        <taxon>Tracheophyta</taxon>
        <taxon>Spermatophyta</taxon>
        <taxon>Magnoliopsida</taxon>
        <taxon>eudicotyledons</taxon>
        <taxon>Gunneridae</taxon>
        <taxon>Pentapetalae</taxon>
        <taxon>asterids</taxon>
        <taxon>lamiids</taxon>
        <taxon>Lamiales</taxon>
        <taxon>Lentibulariaceae</taxon>
        <taxon>Utricularia</taxon>
    </lineage>
</organism>
<keyword evidence="1" id="KW-0496">Mitochondrion</keyword>
<dbReference type="AlphaFoldDB" id="A0A1Y0B4V2"/>
<gene>
    <name evidence="1" type="ORF">AEK19_MT2272</name>
</gene>
<dbReference type="EMBL" id="KY774314">
    <property type="protein sequence ID" value="ART32417.1"/>
    <property type="molecule type" value="Genomic_DNA"/>
</dbReference>
<name>A0A1Y0B4V2_9LAMI</name>
<sequence length="46" mass="5343">MSPISINTKEVFLYSSLIIVPSMVKKGDSYRTLLRKQANKRRKDET</sequence>
<geneLocation type="mitochondrion" evidence="1"/>
<protein>
    <submittedName>
        <fullName evidence="1">Uncharacterized protein</fullName>
    </submittedName>
</protein>
<proteinExistence type="predicted"/>
<evidence type="ECO:0000313" key="1">
    <source>
        <dbReference type="EMBL" id="ART32417.1"/>
    </source>
</evidence>
<accession>A0A1Y0B4V2</accession>
<reference evidence="1" key="1">
    <citation type="submission" date="2017-03" db="EMBL/GenBank/DDBJ databases">
        <title>The mitochondrial genome of the carnivorous plant Utricularia reniformis (Lentibulariaceae): structure, comparative analysis and evolutionary landmarks.</title>
        <authorList>
            <person name="Silva S.R."/>
            <person name="Alvarenga D.O."/>
            <person name="Michael T.P."/>
            <person name="Miranda V.F.O."/>
            <person name="Varani A.M."/>
        </authorList>
    </citation>
    <scope>NUCLEOTIDE SEQUENCE</scope>
</reference>